<evidence type="ECO:0000256" key="3">
    <source>
        <dbReference type="ARBA" id="ARBA00022588"/>
    </source>
</evidence>
<evidence type="ECO:0000313" key="16">
    <source>
        <dbReference type="Proteomes" id="UP001474421"/>
    </source>
</evidence>
<keyword evidence="11 15" id="KW-0675">Receptor</keyword>
<dbReference type="Pfam" id="PF13855">
    <property type="entry name" value="LRR_8"/>
    <property type="match status" value="1"/>
</dbReference>
<dbReference type="GO" id="GO:0007165">
    <property type="term" value="P:signal transduction"/>
    <property type="evidence" value="ECO:0007669"/>
    <property type="project" value="InterPro"/>
</dbReference>
<evidence type="ECO:0000256" key="12">
    <source>
        <dbReference type="ARBA" id="ARBA00023180"/>
    </source>
</evidence>
<dbReference type="SUPFAM" id="SSF52058">
    <property type="entry name" value="L domain-like"/>
    <property type="match status" value="1"/>
</dbReference>
<evidence type="ECO:0000256" key="9">
    <source>
        <dbReference type="ARBA" id="ARBA00022989"/>
    </source>
</evidence>
<dbReference type="GO" id="GO:0045087">
    <property type="term" value="P:innate immune response"/>
    <property type="evidence" value="ECO:0007669"/>
    <property type="project" value="UniProtKB-KW"/>
</dbReference>
<keyword evidence="3" id="KW-0399">Innate immunity</keyword>
<evidence type="ECO:0000256" key="5">
    <source>
        <dbReference type="ARBA" id="ARBA00022692"/>
    </source>
</evidence>
<dbReference type="PANTHER" id="PTHR24365:SF530">
    <property type="entry name" value="MSTPROX-RELATED"/>
    <property type="match status" value="1"/>
</dbReference>
<evidence type="ECO:0000256" key="1">
    <source>
        <dbReference type="ARBA" id="ARBA00004167"/>
    </source>
</evidence>
<dbReference type="EMBL" id="JAOTOJ010000007">
    <property type="protein sequence ID" value="KAK9398942.1"/>
    <property type="molecule type" value="Genomic_DNA"/>
</dbReference>
<proteinExistence type="inferred from homology"/>
<dbReference type="AlphaFoldDB" id="A0AAW1BB09"/>
<evidence type="ECO:0000256" key="6">
    <source>
        <dbReference type="ARBA" id="ARBA00022729"/>
    </source>
</evidence>
<comment type="subcellular location">
    <subcellularLocation>
        <location evidence="1">Membrane</location>
        <topology evidence="1">Single-pass membrane protein</topology>
    </subcellularLocation>
</comment>
<evidence type="ECO:0000259" key="14">
    <source>
        <dbReference type="PROSITE" id="PS50104"/>
    </source>
</evidence>
<keyword evidence="4" id="KW-0433">Leucine-rich repeat</keyword>
<evidence type="ECO:0000256" key="8">
    <source>
        <dbReference type="ARBA" id="ARBA00022859"/>
    </source>
</evidence>
<evidence type="ECO:0000256" key="13">
    <source>
        <dbReference type="ARBA" id="ARBA00023198"/>
    </source>
</evidence>
<dbReference type="InterPro" id="IPR000157">
    <property type="entry name" value="TIR_dom"/>
</dbReference>
<dbReference type="SUPFAM" id="SSF52200">
    <property type="entry name" value="Toll/Interleukin receptor TIR domain"/>
    <property type="match status" value="1"/>
</dbReference>
<dbReference type="GO" id="GO:0006954">
    <property type="term" value="P:inflammatory response"/>
    <property type="evidence" value="ECO:0007669"/>
    <property type="project" value="UniProtKB-KW"/>
</dbReference>
<keyword evidence="5" id="KW-0812">Transmembrane</keyword>
<dbReference type="PANTHER" id="PTHR24365">
    <property type="entry name" value="TOLL-LIKE RECEPTOR"/>
    <property type="match status" value="1"/>
</dbReference>
<keyword evidence="16" id="KW-1185">Reference proteome</keyword>
<dbReference type="PROSITE" id="PS50104">
    <property type="entry name" value="TIR"/>
    <property type="match status" value="1"/>
</dbReference>
<dbReference type="PROSITE" id="PS51450">
    <property type="entry name" value="LRR"/>
    <property type="match status" value="1"/>
</dbReference>
<gene>
    <name evidence="15" type="ORF">NXF25_013911</name>
</gene>
<dbReference type="GO" id="GO:0038023">
    <property type="term" value="F:signaling receptor activity"/>
    <property type="evidence" value="ECO:0007669"/>
    <property type="project" value="TreeGrafter"/>
</dbReference>
<dbReference type="Proteomes" id="UP001474421">
    <property type="component" value="Unassembled WGS sequence"/>
</dbReference>
<dbReference type="InterPro" id="IPR032675">
    <property type="entry name" value="LRR_dom_sf"/>
</dbReference>
<feature type="domain" description="TIR" evidence="14">
    <location>
        <begin position="188"/>
        <end position="273"/>
    </location>
</feature>
<sequence length="273" mass="31032">MSVLAPSAPSLQVFFCSFLCPGLPRERASKSGVNTFPCSLRSCLKKEKSSLTGNLKEKRLYGCMRRGRRAIYSCCYTASPRKMKKLLRELNLGFNFLNAKNDLFKNLKNLTFLDVSRNSLSSTKLGSQQQLENLQELVMSQNQITELKKEDLYFLRNSSLKRLDLSSNPIKKFQPGCFHAIGNIYGLDLNNIPLGHDGTEKLCLELSGTKIQNLSMSKVQLSWISNLTFSGMKERDFEAGISEFEAIINSIQRSRKIIFIVTKHLLKDPWCKR</sequence>
<keyword evidence="9" id="KW-1133">Transmembrane helix</keyword>
<keyword evidence="13" id="KW-0395">Inflammatory response</keyword>
<keyword evidence="8" id="KW-0391">Immunity</keyword>
<accession>A0AAW1BB09</accession>
<comment type="similarity">
    <text evidence="2">Belongs to the Toll-like receptor family.</text>
</comment>
<evidence type="ECO:0000256" key="4">
    <source>
        <dbReference type="ARBA" id="ARBA00022614"/>
    </source>
</evidence>
<dbReference type="GO" id="GO:0005886">
    <property type="term" value="C:plasma membrane"/>
    <property type="evidence" value="ECO:0007669"/>
    <property type="project" value="TreeGrafter"/>
</dbReference>
<evidence type="ECO:0000313" key="15">
    <source>
        <dbReference type="EMBL" id="KAK9398942.1"/>
    </source>
</evidence>
<keyword evidence="10" id="KW-0472">Membrane</keyword>
<name>A0AAW1BB09_CROAD</name>
<evidence type="ECO:0000256" key="11">
    <source>
        <dbReference type="ARBA" id="ARBA00023170"/>
    </source>
</evidence>
<protein>
    <submittedName>
        <fullName evidence="15">Toll-like receptor 3</fullName>
    </submittedName>
</protein>
<organism evidence="15 16">
    <name type="scientific">Crotalus adamanteus</name>
    <name type="common">Eastern diamondback rattlesnake</name>
    <dbReference type="NCBI Taxonomy" id="8729"/>
    <lineage>
        <taxon>Eukaryota</taxon>
        <taxon>Metazoa</taxon>
        <taxon>Chordata</taxon>
        <taxon>Craniata</taxon>
        <taxon>Vertebrata</taxon>
        <taxon>Euteleostomi</taxon>
        <taxon>Lepidosauria</taxon>
        <taxon>Squamata</taxon>
        <taxon>Bifurcata</taxon>
        <taxon>Unidentata</taxon>
        <taxon>Episquamata</taxon>
        <taxon>Toxicofera</taxon>
        <taxon>Serpentes</taxon>
        <taxon>Colubroidea</taxon>
        <taxon>Viperidae</taxon>
        <taxon>Crotalinae</taxon>
        <taxon>Crotalus</taxon>
    </lineage>
</organism>
<evidence type="ECO:0000256" key="10">
    <source>
        <dbReference type="ARBA" id="ARBA00023136"/>
    </source>
</evidence>
<keyword evidence="7" id="KW-0677">Repeat</keyword>
<dbReference type="Gene3D" id="3.80.10.10">
    <property type="entry name" value="Ribonuclease Inhibitor"/>
    <property type="match status" value="1"/>
</dbReference>
<dbReference type="InterPro" id="IPR003591">
    <property type="entry name" value="Leu-rich_rpt_typical-subtyp"/>
</dbReference>
<dbReference type="Pfam" id="PF13516">
    <property type="entry name" value="LRR_6"/>
    <property type="match status" value="1"/>
</dbReference>
<dbReference type="InterPro" id="IPR001611">
    <property type="entry name" value="Leu-rich_rpt"/>
</dbReference>
<dbReference type="InterPro" id="IPR035897">
    <property type="entry name" value="Toll_tir_struct_dom_sf"/>
</dbReference>
<evidence type="ECO:0000256" key="2">
    <source>
        <dbReference type="ARBA" id="ARBA00009634"/>
    </source>
</evidence>
<keyword evidence="12" id="KW-0325">Glycoprotein</keyword>
<dbReference type="SMART" id="SM00369">
    <property type="entry name" value="LRR_TYP"/>
    <property type="match status" value="3"/>
</dbReference>
<keyword evidence="6" id="KW-0732">Signal</keyword>
<evidence type="ECO:0000256" key="7">
    <source>
        <dbReference type="ARBA" id="ARBA00022737"/>
    </source>
</evidence>
<reference evidence="15 16" key="1">
    <citation type="journal article" date="2024" name="Proc. Natl. Acad. Sci. U.S.A.">
        <title>The genetic regulatory architecture and epigenomic basis for age-related changes in rattlesnake venom.</title>
        <authorList>
            <person name="Hogan M.P."/>
            <person name="Holding M.L."/>
            <person name="Nystrom G.S."/>
            <person name="Colston T.J."/>
            <person name="Bartlett D.A."/>
            <person name="Mason A.J."/>
            <person name="Ellsworth S.A."/>
            <person name="Rautsaw R.M."/>
            <person name="Lawrence K.C."/>
            <person name="Strickland J.L."/>
            <person name="He B."/>
            <person name="Fraser P."/>
            <person name="Margres M.J."/>
            <person name="Gilbert D.M."/>
            <person name="Gibbs H.L."/>
            <person name="Parkinson C.L."/>
            <person name="Rokyta D.R."/>
        </authorList>
    </citation>
    <scope>NUCLEOTIDE SEQUENCE [LARGE SCALE GENOMIC DNA]</scope>
    <source>
        <strain evidence="15">DRR0105</strain>
    </source>
</reference>
<comment type="caution">
    <text evidence="15">The sequence shown here is derived from an EMBL/GenBank/DDBJ whole genome shotgun (WGS) entry which is preliminary data.</text>
</comment>